<gene>
    <name evidence="4" type="ORF">GCM10012282_42650</name>
</gene>
<dbReference type="InterPro" id="IPR036250">
    <property type="entry name" value="AcylCo_DH-like_C"/>
</dbReference>
<protein>
    <recommendedName>
        <fullName evidence="6">Oxidoreductase</fullName>
    </recommendedName>
</protein>
<evidence type="ECO:0000313" key="5">
    <source>
        <dbReference type="Proteomes" id="UP000625682"/>
    </source>
</evidence>
<organism evidence="4 5">
    <name type="scientific">Streptomyces lacrimifluminis</name>
    <dbReference type="NCBI Taxonomy" id="1500077"/>
    <lineage>
        <taxon>Bacteria</taxon>
        <taxon>Bacillati</taxon>
        <taxon>Actinomycetota</taxon>
        <taxon>Actinomycetes</taxon>
        <taxon>Kitasatosporales</taxon>
        <taxon>Streptomycetaceae</taxon>
        <taxon>Streptomyces</taxon>
    </lineage>
</organism>
<comment type="caution">
    <text evidence="4">The sequence shown here is derived from an EMBL/GenBank/DDBJ whole genome shotgun (WGS) entry which is preliminary data.</text>
</comment>
<evidence type="ECO:0008006" key="6">
    <source>
        <dbReference type="Google" id="ProtNLM"/>
    </source>
</evidence>
<dbReference type="SUPFAM" id="SSF47203">
    <property type="entry name" value="Acyl-CoA dehydrogenase C-terminal domain-like"/>
    <property type="match status" value="1"/>
</dbReference>
<dbReference type="Pfam" id="PF02771">
    <property type="entry name" value="Acyl-CoA_dh_N"/>
    <property type="match status" value="1"/>
</dbReference>
<reference evidence="4" key="2">
    <citation type="submission" date="2020-09" db="EMBL/GenBank/DDBJ databases">
        <authorList>
            <person name="Sun Q."/>
            <person name="Zhou Y."/>
        </authorList>
    </citation>
    <scope>NUCLEOTIDE SEQUENCE</scope>
    <source>
        <strain evidence="4">CGMCC 4.7272</strain>
    </source>
</reference>
<dbReference type="PANTHER" id="PTHR43884:SF12">
    <property type="entry name" value="ISOVALERYL-COA DEHYDROGENASE, MITOCHONDRIAL-RELATED"/>
    <property type="match status" value="1"/>
</dbReference>
<sequence>MSNDFPPISADITPGAGPVFASESEFLSPAGKKIRDEVAGMIPMLRRNAPEGEELGALAPEALDALHNAGVFKMAIPEEVGGYGLGARDIIEIVTTLGRGDGSAGWLVIVSSGIRSTLAFPQQAVDEIFGMIDDWVGPLVFGASVLSTSVGSGRRVDGGLMVSGKWSFGSGCKFAAWAAVGVEYEDDAGRPRRGIAVLSRDQYQILDDWKVMGLKGTSSNSVTVDGEVFVPEHRFVHTSDLPKIMDSLRQQYGGRALGGGAVAGSVSTAASFAALALGMAQGTLECFTEQAKVRKPFNLPYPTVADMPSAQVTAGKARAVINAAAAVVHMHVDEVDRRVLSGRDFGFAEEPEIAMDLVHAIHQCGQAVDMLQLALGSSTVSLKNPIQRFVRDMRVLATHGALRLDPMAEINGRNIFGLPPFPMFAALEPPTTG</sequence>
<dbReference type="PANTHER" id="PTHR43884">
    <property type="entry name" value="ACYL-COA DEHYDROGENASE"/>
    <property type="match status" value="1"/>
</dbReference>
<keyword evidence="1" id="KW-0560">Oxidoreductase</keyword>
<evidence type="ECO:0000259" key="2">
    <source>
        <dbReference type="Pfam" id="PF02771"/>
    </source>
</evidence>
<dbReference type="Gene3D" id="1.20.140.10">
    <property type="entry name" value="Butyryl-CoA Dehydrogenase, subunit A, domain 3"/>
    <property type="match status" value="1"/>
</dbReference>
<feature type="domain" description="Acyl-CoA dehydrogenase C-terminal" evidence="3">
    <location>
        <begin position="271"/>
        <end position="401"/>
    </location>
</feature>
<dbReference type="InterPro" id="IPR037069">
    <property type="entry name" value="AcylCoA_DH/ox_N_sf"/>
</dbReference>
<keyword evidence="5" id="KW-1185">Reference proteome</keyword>
<proteinExistence type="predicted"/>
<evidence type="ECO:0000259" key="3">
    <source>
        <dbReference type="Pfam" id="PF08028"/>
    </source>
</evidence>
<dbReference type="Gene3D" id="1.10.540.10">
    <property type="entry name" value="Acyl-CoA dehydrogenase/oxidase, N-terminal domain"/>
    <property type="match status" value="1"/>
</dbReference>
<dbReference type="Pfam" id="PF08028">
    <property type="entry name" value="Acyl-CoA_dh_2"/>
    <property type="match status" value="1"/>
</dbReference>
<dbReference type="GO" id="GO:0050660">
    <property type="term" value="F:flavin adenine dinucleotide binding"/>
    <property type="evidence" value="ECO:0007669"/>
    <property type="project" value="InterPro"/>
</dbReference>
<dbReference type="SUPFAM" id="SSF56645">
    <property type="entry name" value="Acyl-CoA dehydrogenase NM domain-like"/>
    <property type="match status" value="1"/>
</dbReference>
<dbReference type="InterPro" id="IPR009100">
    <property type="entry name" value="AcylCoA_DH/oxidase_NM_dom_sf"/>
</dbReference>
<name>A0A917L5Y0_9ACTN</name>
<dbReference type="GO" id="GO:0003995">
    <property type="term" value="F:acyl-CoA dehydrogenase activity"/>
    <property type="evidence" value="ECO:0007669"/>
    <property type="project" value="TreeGrafter"/>
</dbReference>
<dbReference type="PIRSF" id="PIRSF016578">
    <property type="entry name" value="HsaA"/>
    <property type="match status" value="1"/>
</dbReference>
<dbReference type="InterPro" id="IPR013107">
    <property type="entry name" value="Acyl-CoA_DH_C"/>
</dbReference>
<reference evidence="4" key="1">
    <citation type="journal article" date="2014" name="Int. J. Syst. Evol. Microbiol.">
        <title>Complete genome sequence of Corynebacterium casei LMG S-19264T (=DSM 44701T), isolated from a smear-ripened cheese.</title>
        <authorList>
            <consortium name="US DOE Joint Genome Institute (JGI-PGF)"/>
            <person name="Walter F."/>
            <person name="Albersmeier A."/>
            <person name="Kalinowski J."/>
            <person name="Ruckert C."/>
        </authorList>
    </citation>
    <scope>NUCLEOTIDE SEQUENCE</scope>
    <source>
        <strain evidence="4">CGMCC 4.7272</strain>
    </source>
</reference>
<dbReference type="InterPro" id="IPR013786">
    <property type="entry name" value="AcylCoA_DH/ox_N"/>
</dbReference>
<dbReference type="Gene3D" id="2.40.110.10">
    <property type="entry name" value="Butyryl-CoA Dehydrogenase, subunit A, domain 2"/>
    <property type="match status" value="1"/>
</dbReference>
<dbReference type="EMBL" id="BMMU01000013">
    <property type="protein sequence ID" value="GGJ41241.1"/>
    <property type="molecule type" value="Genomic_DNA"/>
</dbReference>
<dbReference type="Proteomes" id="UP000625682">
    <property type="component" value="Unassembled WGS sequence"/>
</dbReference>
<evidence type="ECO:0000256" key="1">
    <source>
        <dbReference type="ARBA" id="ARBA00023002"/>
    </source>
</evidence>
<dbReference type="InterPro" id="IPR046373">
    <property type="entry name" value="Acyl-CoA_Oxase/DH_mid-dom_sf"/>
</dbReference>
<feature type="domain" description="Acyl-CoA dehydrogenase/oxidase N-terminal" evidence="2">
    <location>
        <begin position="47"/>
        <end position="114"/>
    </location>
</feature>
<accession>A0A917L5Y0</accession>
<dbReference type="AlphaFoldDB" id="A0A917L5Y0"/>
<evidence type="ECO:0000313" key="4">
    <source>
        <dbReference type="EMBL" id="GGJ41241.1"/>
    </source>
</evidence>